<dbReference type="GO" id="GO:0016491">
    <property type="term" value="F:oxidoreductase activity"/>
    <property type="evidence" value="ECO:0007669"/>
    <property type="project" value="UniProtKB-KW"/>
</dbReference>
<dbReference type="EMBL" id="JAAGXA010000020">
    <property type="protein sequence ID" value="NEN80455.1"/>
    <property type="molecule type" value="Genomic_DNA"/>
</dbReference>
<dbReference type="Proteomes" id="UP000468687">
    <property type="component" value="Unassembled WGS sequence"/>
</dbReference>
<dbReference type="NCBIfam" id="NF004823">
    <property type="entry name" value="PRK06179.1"/>
    <property type="match status" value="1"/>
</dbReference>
<name>A0A6P0HUA7_9ACTN</name>
<dbReference type="PRINTS" id="PR00080">
    <property type="entry name" value="SDRFAMILY"/>
</dbReference>
<dbReference type="AlphaFoldDB" id="A0A6P0HUA7"/>
<evidence type="ECO:0000313" key="5">
    <source>
        <dbReference type="Proteomes" id="UP000468687"/>
    </source>
</evidence>
<dbReference type="SUPFAM" id="SSF51735">
    <property type="entry name" value="NAD(P)-binding Rossmann-fold domains"/>
    <property type="match status" value="1"/>
</dbReference>
<evidence type="ECO:0000256" key="2">
    <source>
        <dbReference type="ARBA" id="ARBA00023002"/>
    </source>
</evidence>
<sequence>MSTPQPTSQPAQPVAVVTGASTGIGRAAAAALADAGHTVIGTSRRSSQARPLAGATFLDLEVASDESVRALVDAVLDRFGRIDVLVNNAGVGAIGAAEEASPDEVRDVFDVNVFGVMRMSNAVLPSMRSRGAGRIVNVSSVLGLVPAPFMATYAASKHAVEGYTESLDHEVREHGVRALLVEPAYTRTQFEQSSSAPAAPLAAYDARRATAADVVSAAMRRADEPTVVAQAIVRAATDTAPRLRYPAGPSASRTALLRRFVPAAGFDRSIRKLNRLPV</sequence>
<dbReference type="PANTHER" id="PTHR43976">
    <property type="entry name" value="SHORT CHAIN DEHYDROGENASE"/>
    <property type="match status" value="1"/>
</dbReference>
<evidence type="ECO:0000256" key="1">
    <source>
        <dbReference type="ARBA" id="ARBA00006484"/>
    </source>
</evidence>
<comment type="caution">
    <text evidence="4">The sequence shown here is derived from an EMBL/GenBank/DDBJ whole genome shotgun (WGS) entry which is preliminary data.</text>
</comment>
<proteinExistence type="inferred from homology"/>
<comment type="similarity">
    <text evidence="1 3">Belongs to the short-chain dehydrogenases/reductases (SDR) family.</text>
</comment>
<evidence type="ECO:0000313" key="4">
    <source>
        <dbReference type="EMBL" id="NEN80455.1"/>
    </source>
</evidence>
<organism evidence="4 5">
    <name type="scientific">Nocardioides zeae</name>
    <dbReference type="NCBI Taxonomy" id="1457234"/>
    <lineage>
        <taxon>Bacteria</taxon>
        <taxon>Bacillati</taxon>
        <taxon>Actinomycetota</taxon>
        <taxon>Actinomycetes</taxon>
        <taxon>Propionibacteriales</taxon>
        <taxon>Nocardioidaceae</taxon>
        <taxon>Nocardioides</taxon>
    </lineage>
</organism>
<dbReference type="PANTHER" id="PTHR43976:SF16">
    <property type="entry name" value="SHORT-CHAIN DEHYDROGENASE_REDUCTASE FAMILY PROTEIN"/>
    <property type="match status" value="1"/>
</dbReference>
<dbReference type="PRINTS" id="PR00081">
    <property type="entry name" value="GDHRDH"/>
</dbReference>
<keyword evidence="5" id="KW-1185">Reference proteome</keyword>
<reference evidence="4 5" key="1">
    <citation type="journal article" date="2014" name="Int. J. Syst. Evol. Microbiol.">
        <title>Nocardioides zeae sp. nov., isolated from the stem of Zea mays.</title>
        <authorList>
            <person name="Glaeser S.P."/>
            <person name="McInroy J.A."/>
            <person name="Busse H.J."/>
            <person name="Kampfer P."/>
        </authorList>
    </citation>
    <scope>NUCLEOTIDE SEQUENCE [LARGE SCALE GENOMIC DNA]</scope>
    <source>
        <strain evidence="4 5">JCM 30728</strain>
    </source>
</reference>
<dbReference type="Gene3D" id="3.40.50.720">
    <property type="entry name" value="NAD(P)-binding Rossmann-like Domain"/>
    <property type="match status" value="1"/>
</dbReference>
<dbReference type="InterPro" id="IPR002347">
    <property type="entry name" value="SDR_fam"/>
</dbReference>
<dbReference type="InterPro" id="IPR036291">
    <property type="entry name" value="NAD(P)-bd_dom_sf"/>
</dbReference>
<dbReference type="Pfam" id="PF00106">
    <property type="entry name" value="adh_short"/>
    <property type="match status" value="1"/>
</dbReference>
<keyword evidence="2" id="KW-0560">Oxidoreductase</keyword>
<dbReference type="FunFam" id="3.40.50.720:FF:000084">
    <property type="entry name" value="Short-chain dehydrogenase reductase"/>
    <property type="match status" value="1"/>
</dbReference>
<dbReference type="RefSeq" id="WP_163774347.1">
    <property type="nucleotide sequence ID" value="NZ_JAAGXA010000020.1"/>
</dbReference>
<accession>A0A6P0HUA7</accession>
<gene>
    <name evidence="4" type="ORF">G3T38_19580</name>
</gene>
<dbReference type="CDD" id="cd05374">
    <property type="entry name" value="17beta-HSD-like_SDR_c"/>
    <property type="match status" value="1"/>
</dbReference>
<protein>
    <submittedName>
        <fullName evidence="4">SDR family NAD(P)-dependent oxidoreductase</fullName>
    </submittedName>
</protein>
<evidence type="ECO:0000256" key="3">
    <source>
        <dbReference type="RuleBase" id="RU000363"/>
    </source>
</evidence>
<dbReference type="InterPro" id="IPR051911">
    <property type="entry name" value="SDR_oxidoreductase"/>
</dbReference>